<keyword evidence="3" id="KW-0472">Membrane</keyword>
<comment type="subcellular location">
    <subcellularLocation>
        <location evidence="1">Cell envelope</location>
    </subcellularLocation>
</comment>
<keyword evidence="3" id="KW-1003">Cell membrane</keyword>
<protein>
    <submittedName>
        <fullName evidence="9">LppX_LprAFG lipoprotein</fullName>
    </submittedName>
</protein>
<evidence type="ECO:0000256" key="6">
    <source>
        <dbReference type="ARBA" id="ARBA00023288"/>
    </source>
</evidence>
<keyword evidence="10" id="KW-1185">Reference proteome</keyword>
<sequence length="276" mass="28778">MKFTASRAAIALLATGALVLTGCADKKTDDTSSSGGTTTTAAAQSGASGAPSAAPSVDANGLPTVQIVKDAALATRETYSEHLTLAVDKGIQGLPVTSVNGDIISFKDTKRVAAQGDANVRVKDNYVQTKFVVIDGVLYANLGGAKYQPMGKTGEKGVYDPAVILDQEKGLATILDSLENPKVEGKDTVNGLKTVKVSGTVDTKILDPLLPQITDIAQRGNAGASLPITLWIVFDASANPMPKPNVTRMEVKLKELPITLNLTEFGKDVKIEKPAT</sequence>
<dbReference type="RefSeq" id="WP_168545746.1">
    <property type="nucleotide sequence ID" value="NZ_BAAAKS010000009.1"/>
</dbReference>
<dbReference type="PROSITE" id="PS51257">
    <property type="entry name" value="PROKAR_LIPOPROTEIN"/>
    <property type="match status" value="1"/>
</dbReference>
<gene>
    <name evidence="9" type="ORF">HF999_10105</name>
</gene>
<dbReference type="InterPro" id="IPR029046">
    <property type="entry name" value="LolA/LolB/LppX"/>
</dbReference>
<evidence type="ECO:0000313" key="10">
    <source>
        <dbReference type="Proteomes" id="UP000582646"/>
    </source>
</evidence>
<keyword evidence="6 9" id="KW-0449">Lipoprotein</keyword>
<evidence type="ECO:0000256" key="8">
    <source>
        <dbReference type="SAM" id="SignalP"/>
    </source>
</evidence>
<feature type="signal peptide" evidence="8">
    <location>
        <begin position="1"/>
        <end position="24"/>
    </location>
</feature>
<dbReference type="AlphaFoldDB" id="A0A846X0U0"/>
<dbReference type="Pfam" id="PF07161">
    <property type="entry name" value="LppX_LprAFG"/>
    <property type="match status" value="1"/>
</dbReference>
<evidence type="ECO:0000256" key="7">
    <source>
        <dbReference type="SAM" id="MobiDB-lite"/>
    </source>
</evidence>
<organism evidence="9 10">
    <name type="scientific">Tsukamurella spumae</name>
    <dbReference type="NCBI Taxonomy" id="44753"/>
    <lineage>
        <taxon>Bacteria</taxon>
        <taxon>Bacillati</taxon>
        <taxon>Actinomycetota</taxon>
        <taxon>Actinomycetes</taxon>
        <taxon>Mycobacteriales</taxon>
        <taxon>Tsukamurellaceae</taxon>
        <taxon>Tsukamurella</taxon>
    </lineage>
</organism>
<dbReference type="SUPFAM" id="SSF89392">
    <property type="entry name" value="Prokaryotic lipoproteins and lipoprotein localization factors"/>
    <property type="match status" value="1"/>
</dbReference>
<dbReference type="Proteomes" id="UP000582646">
    <property type="component" value="Unassembled WGS sequence"/>
</dbReference>
<comment type="similarity">
    <text evidence="2">Belongs to the LppX/LprAFG lipoprotein family.</text>
</comment>
<dbReference type="InterPro" id="IPR009830">
    <property type="entry name" value="LppX/LprAFG"/>
</dbReference>
<proteinExistence type="inferred from homology"/>
<feature type="region of interest" description="Disordered" evidence="7">
    <location>
        <begin position="27"/>
        <end position="57"/>
    </location>
</feature>
<name>A0A846X0U0_9ACTN</name>
<dbReference type="EMBL" id="JAAXOQ010000011">
    <property type="protein sequence ID" value="NKY18721.1"/>
    <property type="molecule type" value="Genomic_DNA"/>
</dbReference>
<reference evidence="9 10" key="1">
    <citation type="submission" date="2020-04" db="EMBL/GenBank/DDBJ databases">
        <title>MicrobeNet Type strains.</title>
        <authorList>
            <person name="Nicholson A.C."/>
        </authorList>
    </citation>
    <scope>NUCLEOTIDE SEQUENCE [LARGE SCALE GENOMIC DNA]</scope>
    <source>
        <strain evidence="9 10">DSM 44113</strain>
    </source>
</reference>
<keyword evidence="4 8" id="KW-0732">Signal</keyword>
<dbReference type="CDD" id="cd16334">
    <property type="entry name" value="LppX-like"/>
    <property type="match status" value="1"/>
</dbReference>
<evidence type="ECO:0000256" key="4">
    <source>
        <dbReference type="ARBA" id="ARBA00022729"/>
    </source>
</evidence>
<dbReference type="GO" id="GO:0030313">
    <property type="term" value="C:cell envelope"/>
    <property type="evidence" value="ECO:0007669"/>
    <property type="project" value="UniProtKB-SubCell"/>
</dbReference>
<evidence type="ECO:0000256" key="2">
    <source>
        <dbReference type="ARBA" id="ARBA00009194"/>
    </source>
</evidence>
<feature type="compositionally biased region" description="Low complexity" evidence="7">
    <location>
        <begin position="31"/>
        <end position="56"/>
    </location>
</feature>
<feature type="chain" id="PRO_5039351465" evidence="8">
    <location>
        <begin position="25"/>
        <end position="276"/>
    </location>
</feature>
<evidence type="ECO:0000313" key="9">
    <source>
        <dbReference type="EMBL" id="NKY18721.1"/>
    </source>
</evidence>
<accession>A0A846X0U0</accession>
<evidence type="ECO:0000256" key="1">
    <source>
        <dbReference type="ARBA" id="ARBA00004196"/>
    </source>
</evidence>
<evidence type="ECO:0000256" key="5">
    <source>
        <dbReference type="ARBA" id="ARBA00023139"/>
    </source>
</evidence>
<dbReference type="Gene3D" id="2.50.20.20">
    <property type="match status" value="1"/>
</dbReference>
<evidence type="ECO:0000256" key="3">
    <source>
        <dbReference type="ARBA" id="ARBA00022475"/>
    </source>
</evidence>
<keyword evidence="5" id="KW-0564">Palmitate</keyword>
<comment type="caution">
    <text evidence="9">The sequence shown here is derived from an EMBL/GenBank/DDBJ whole genome shotgun (WGS) entry which is preliminary data.</text>
</comment>